<keyword evidence="1" id="KW-0472">Membrane</keyword>
<evidence type="ECO:0000313" key="2">
    <source>
        <dbReference type="EMBL" id="MFD3002912.1"/>
    </source>
</evidence>
<keyword evidence="3" id="KW-1185">Reference proteome</keyword>
<evidence type="ECO:0000256" key="1">
    <source>
        <dbReference type="SAM" id="Phobius"/>
    </source>
</evidence>
<keyword evidence="1" id="KW-1133">Transmembrane helix</keyword>
<dbReference type="EMBL" id="JBHUOX010000021">
    <property type="protein sequence ID" value="MFD3002912.1"/>
    <property type="molecule type" value="Genomic_DNA"/>
</dbReference>
<gene>
    <name evidence="2" type="ORF">ACFS7Z_21275</name>
</gene>
<accession>A0ABW6C0L8</accession>
<feature type="transmembrane region" description="Helical" evidence="1">
    <location>
        <begin position="248"/>
        <end position="269"/>
    </location>
</feature>
<organism evidence="2 3">
    <name type="scientific">Pontibacter toksunensis</name>
    <dbReference type="NCBI Taxonomy" id="1332631"/>
    <lineage>
        <taxon>Bacteria</taxon>
        <taxon>Pseudomonadati</taxon>
        <taxon>Bacteroidota</taxon>
        <taxon>Cytophagia</taxon>
        <taxon>Cytophagales</taxon>
        <taxon>Hymenobacteraceae</taxon>
        <taxon>Pontibacter</taxon>
    </lineage>
</organism>
<protein>
    <submittedName>
        <fullName evidence="2">Uncharacterized protein</fullName>
    </submittedName>
</protein>
<sequence>MMGFFHSERLNDLNVGRKKIAELKESQDKTVIVHYSCESFFNTKGRTPRITSICVKTRGNNNAKAFSIHLQAQIQDKDLTTLTDDDYDALEKEMLKEFYDFVKKHKTYKWVHWNMRNASYGFEAIANRYKILKGKPIDIEDQFKYDLPDLLGLIYTYKFEAHKPKGQLLNLADRNQITSRDALTGKDEAIAFDNKQYLELHMSTMRKVEVIDRILALEEKNQLNVGLKMYQVYGLTPIGIVEIVKNNVWLFAAWSLLIFIAGIVLEPVVQKLLGI</sequence>
<evidence type="ECO:0000313" key="3">
    <source>
        <dbReference type="Proteomes" id="UP001597641"/>
    </source>
</evidence>
<comment type="caution">
    <text evidence="2">The sequence shown here is derived from an EMBL/GenBank/DDBJ whole genome shotgun (WGS) entry which is preliminary data.</text>
</comment>
<dbReference type="Proteomes" id="UP001597641">
    <property type="component" value="Unassembled WGS sequence"/>
</dbReference>
<name>A0ABW6C0L8_9BACT</name>
<keyword evidence="1" id="KW-0812">Transmembrane</keyword>
<reference evidence="3" key="1">
    <citation type="journal article" date="2019" name="Int. J. Syst. Evol. Microbiol.">
        <title>The Global Catalogue of Microorganisms (GCM) 10K type strain sequencing project: providing services to taxonomists for standard genome sequencing and annotation.</title>
        <authorList>
            <consortium name="The Broad Institute Genomics Platform"/>
            <consortium name="The Broad Institute Genome Sequencing Center for Infectious Disease"/>
            <person name="Wu L."/>
            <person name="Ma J."/>
        </authorList>
    </citation>
    <scope>NUCLEOTIDE SEQUENCE [LARGE SCALE GENOMIC DNA]</scope>
    <source>
        <strain evidence="3">KCTC 23984</strain>
    </source>
</reference>
<dbReference type="RefSeq" id="WP_377489238.1">
    <property type="nucleotide sequence ID" value="NZ_JBHUOX010000021.1"/>
</dbReference>
<proteinExistence type="predicted"/>